<evidence type="ECO:0000256" key="6">
    <source>
        <dbReference type="SAM" id="MobiDB-lite"/>
    </source>
</evidence>
<feature type="compositionally biased region" description="Low complexity" evidence="6">
    <location>
        <begin position="324"/>
        <end position="338"/>
    </location>
</feature>
<evidence type="ECO:0000256" key="2">
    <source>
        <dbReference type="ARBA" id="ARBA00022723"/>
    </source>
</evidence>
<protein>
    <recommendedName>
        <fullName evidence="9">Cellobiose phosphotransferase system YdjC-like protein</fullName>
    </recommendedName>
</protein>
<dbReference type="InterPro" id="IPR006879">
    <property type="entry name" value="YdjC-like"/>
</dbReference>
<reference evidence="7 8" key="1">
    <citation type="submission" date="2018-03" db="EMBL/GenBank/DDBJ databases">
        <title>Complete genome sequence of Thauera aromatica, a model organism for studying aromatic compound degradation under denitrifying conditions.</title>
        <authorList>
            <person name="Lo H.-Y."/>
            <person name="Goris T."/>
            <person name="Boll M."/>
            <person name="Mueller J.A."/>
        </authorList>
    </citation>
    <scope>NUCLEOTIDE SEQUENCE [LARGE SCALE GENOMIC DNA]</scope>
    <source>
        <strain evidence="7 8">K172</strain>
    </source>
</reference>
<evidence type="ECO:0000313" key="7">
    <source>
        <dbReference type="EMBL" id="AVR87794.1"/>
    </source>
</evidence>
<feature type="region of interest" description="Disordered" evidence="6">
    <location>
        <begin position="9"/>
        <end position="39"/>
    </location>
</feature>
<gene>
    <name evidence="7" type="ORF">Tharo_0852</name>
</gene>
<feature type="region of interest" description="Disordered" evidence="6">
    <location>
        <begin position="324"/>
        <end position="345"/>
    </location>
</feature>
<dbReference type="CDD" id="cd10807">
    <property type="entry name" value="YdjC_like_3"/>
    <property type="match status" value="1"/>
</dbReference>
<evidence type="ECO:0000313" key="8">
    <source>
        <dbReference type="Proteomes" id="UP000241885"/>
    </source>
</evidence>
<evidence type="ECO:0008006" key="9">
    <source>
        <dbReference type="Google" id="ProtNLM"/>
    </source>
</evidence>
<evidence type="ECO:0000256" key="1">
    <source>
        <dbReference type="ARBA" id="ARBA00001946"/>
    </source>
</evidence>
<evidence type="ECO:0000256" key="3">
    <source>
        <dbReference type="ARBA" id="ARBA00022801"/>
    </source>
</evidence>
<keyword evidence="5" id="KW-0119">Carbohydrate metabolism</keyword>
<dbReference type="GO" id="GO:0005975">
    <property type="term" value="P:carbohydrate metabolic process"/>
    <property type="evidence" value="ECO:0007669"/>
    <property type="project" value="InterPro"/>
</dbReference>
<dbReference type="Gene3D" id="3.20.20.370">
    <property type="entry name" value="Glycoside hydrolase/deacetylase"/>
    <property type="match status" value="1"/>
</dbReference>
<accession>A0A2R4BKR1</accession>
<dbReference type="Proteomes" id="UP000241885">
    <property type="component" value="Chromosome"/>
</dbReference>
<dbReference type="AlphaFoldDB" id="A0A2R4BKR1"/>
<name>A0A2R4BKR1_THAAR</name>
<dbReference type="InterPro" id="IPR011330">
    <property type="entry name" value="Glyco_hydro/deAcase_b/a-brl"/>
</dbReference>
<proteinExistence type="predicted"/>
<keyword evidence="8" id="KW-1185">Reference proteome</keyword>
<dbReference type="Pfam" id="PF04794">
    <property type="entry name" value="YdjC"/>
    <property type="match status" value="1"/>
</dbReference>
<keyword evidence="4" id="KW-0460">Magnesium</keyword>
<dbReference type="GO" id="GO:0046872">
    <property type="term" value="F:metal ion binding"/>
    <property type="evidence" value="ECO:0007669"/>
    <property type="project" value="UniProtKB-KW"/>
</dbReference>
<keyword evidence="2" id="KW-0479">Metal-binding</keyword>
<sequence length="345" mass="36717">MLLTLHEAQDNIAPPLPPRSLPQGRSDHTRMPRSSAPPAPLRPIVVCADDYGLAPGVSDAIIALIRTARLSATSCMTALPGWRAAAPALRQTAVEAAFDTGLHLTLTDHAPLSRATGLTINGRLPPLGHLLPRALARRLPTAAIRDELRAQLDAFEDAWGAPPDHVDGHQHVHVLPGVREALVAELLDRYPAGRVWVRNCVEPPRRCLQRGEALGKALLITVLGLALHRQLHAAGIPANDGFSGLHDFSPARPFGSKMRRFLAATGPRPLLHVHPGRVCPALIACDPLTTPREAELDYLASSEFIRDLSAAGLHPARFAACAPASDGSASQPAAAPQAHSRQGPD</sequence>
<dbReference type="GO" id="GO:0016787">
    <property type="term" value="F:hydrolase activity"/>
    <property type="evidence" value="ECO:0007669"/>
    <property type="project" value="UniProtKB-KW"/>
</dbReference>
<dbReference type="KEGG" id="tak:Tharo_0852"/>
<comment type="cofactor">
    <cofactor evidence="1">
        <name>Mg(2+)</name>
        <dbReference type="ChEBI" id="CHEBI:18420"/>
    </cofactor>
</comment>
<dbReference type="GO" id="GO:0019213">
    <property type="term" value="F:deacetylase activity"/>
    <property type="evidence" value="ECO:0007669"/>
    <property type="project" value="TreeGrafter"/>
</dbReference>
<keyword evidence="3" id="KW-0378">Hydrolase</keyword>
<evidence type="ECO:0000256" key="5">
    <source>
        <dbReference type="ARBA" id="ARBA00023277"/>
    </source>
</evidence>
<dbReference type="PANTHER" id="PTHR31609:SF1">
    <property type="entry name" value="CARBOHYDRATE DEACETYLASE"/>
    <property type="match status" value="1"/>
</dbReference>
<evidence type="ECO:0000256" key="4">
    <source>
        <dbReference type="ARBA" id="ARBA00022842"/>
    </source>
</evidence>
<dbReference type="SUPFAM" id="SSF88713">
    <property type="entry name" value="Glycoside hydrolase/deacetylase"/>
    <property type="match status" value="1"/>
</dbReference>
<dbReference type="PANTHER" id="PTHR31609">
    <property type="entry name" value="YDJC DEACETYLASE FAMILY MEMBER"/>
    <property type="match status" value="1"/>
</dbReference>
<dbReference type="EMBL" id="CP028339">
    <property type="protein sequence ID" value="AVR87794.1"/>
    <property type="molecule type" value="Genomic_DNA"/>
</dbReference>
<organism evidence="7 8">
    <name type="scientific">Thauera aromatica K172</name>
    <dbReference type="NCBI Taxonomy" id="44139"/>
    <lineage>
        <taxon>Bacteria</taxon>
        <taxon>Pseudomonadati</taxon>
        <taxon>Pseudomonadota</taxon>
        <taxon>Betaproteobacteria</taxon>
        <taxon>Rhodocyclales</taxon>
        <taxon>Zoogloeaceae</taxon>
        <taxon>Thauera</taxon>
    </lineage>
</organism>